<dbReference type="Pfam" id="PF01177">
    <property type="entry name" value="Asp_Glu_race"/>
    <property type="match status" value="1"/>
</dbReference>
<dbReference type="EMBL" id="QEWW01000001">
    <property type="protein sequence ID" value="PWD88036.1"/>
    <property type="molecule type" value="Genomic_DNA"/>
</dbReference>
<proteinExistence type="inferred from homology"/>
<feature type="binding site" evidence="7">
    <location>
        <begin position="78"/>
        <end position="79"/>
    </location>
    <ligand>
        <name>substrate</name>
    </ligand>
</feature>
<dbReference type="GO" id="GO:0008881">
    <property type="term" value="F:glutamate racemase activity"/>
    <property type="evidence" value="ECO:0007669"/>
    <property type="project" value="UniProtKB-UniRule"/>
</dbReference>
<dbReference type="EMBL" id="QEWV01000002">
    <property type="protein sequence ID" value="PWD93730.1"/>
    <property type="molecule type" value="Genomic_DNA"/>
</dbReference>
<dbReference type="Gene3D" id="3.40.50.1860">
    <property type="match status" value="2"/>
</dbReference>
<comment type="similarity">
    <text evidence="7">Belongs to the aspartate/glutamate racemases family.</text>
</comment>
<dbReference type="InterPro" id="IPR018187">
    <property type="entry name" value="Asp/Glu_racemase_AS_1"/>
</dbReference>
<dbReference type="PROSITE" id="PS00924">
    <property type="entry name" value="ASP_GLU_RACEMASE_2"/>
    <property type="match status" value="1"/>
</dbReference>
<dbReference type="PROSITE" id="PS00923">
    <property type="entry name" value="ASP_GLU_RACEMASE_1"/>
    <property type="match status" value="1"/>
</dbReference>
<dbReference type="SUPFAM" id="SSF53681">
    <property type="entry name" value="Aspartate/glutamate racemase"/>
    <property type="match status" value="2"/>
</dbReference>
<feature type="binding site" evidence="7">
    <location>
        <begin position="189"/>
        <end position="190"/>
    </location>
    <ligand>
        <name>substrate</name>
    </ligand>
</feature>
<evidence type="ECO:0000313" key="10">
    <source>
        <dbReference type="Proteomes" id="UP000245059"/>
    </source>
</evidence>
<dbReference type="InterPro" id="IPR033134">
    <property type="entry name" value="Asp/Glu_racemase_AS_2"/>
</dbReference>
<dbReference type="HAMAP" id="MF_00258">
    <property type="entry name" value="Glu_racemase"/>
    <property type="match status" value="1"/>
</dbReference>
<dbReference type="FunFam" id="3.40.50.1860:FF:000001">
    <property type="entry name" value="Glutamate racemase"/>
    <property type="match status" value="1"/>
</dbReference>
<name>A0A2U2ATN0_9GAMM</name>
<organism evidence="8 10">
    <name type="scientific">Ignatzschineria cameli</name>
    <dbReference type="NCBI Taxonomy" id="2182793"/>
    <lineage>
        <taxon>Bacteria</taxon>
        <taxon>Pseudomonadati</taxon>
        <taxon>Pseudomonadota</taxon>
        <taxon>Gammaproteobacteria</taxon>
        <taxon>Cardiobacteriales</taxon>
        <taxon>Ignatzschineriaceae</taxon>
        <taxon>Ignatzschineria</taxon>
    </lineage>
</organism>
<dbReference type="GO" id="GO:0071555">
    <property type="term" value="P:cell wall organization"/>
    <property type="evidence" value="ECO:0007669"/>
    <property type="project" value="UniProtKB-KW"/>
</dbReference>
<keyword evidence="11" id="KW-1185">Reference proteome</keyword>
<dbReference type="Proteomes" id="UP000245059">
    <property type="component" value="Unassembled WGS sequence"/>
</dbReference>
<evidence type="ECO:0000313" key="11">
    <source>
        <dbReference type="Proteomes" id="UP000245217"/>
    </source>
</evidence>
<reference evidence="8" key="1">
    <citation type="journal article" date="2018" name="Genome Announc.">
        <title>Ignatzschineria cameli sp. nov., isolated from necrotic foot tissue of dromedaries (Camelus dromedarius) and associated maggots (Wohlfahrtia species) in Dubai.</title>
        <authorList>
            <person name="Tsang C.C."/>
            <person name="Tang J.Y."/>
            <person name="Fong J.Y."/>
            <person name="Kinne J."/>
            <person name="Lee H.H."/>
            <person name="Joseph M."/>
            <person name="Jose S."/>
            <person name="Schuster R.K."/>
            <person name="Tang Y."/>
            <person name="Sivakumar S."/>
            <person name="Chen J.H."/>
            <person name="Teng J.L."/>
            <person name="Lau S.K."/>
            <person name="Wernery U."/>
            <person name="Woo P.C."/>
        </authorList>
    </citation>
    <scope>NUCLEOTIDE SEQUENCE</scope>
    <source>
        <strain evidence="8">UAE-HKU57</strain>
        <strain evidence="9">UAE-HKU58</strain>
    </source>
</reference>
<keyword evidence="3 7" id="KW-0133">Cell shape</keyword>
<comment type="caution">
    <text evidence="8">The sequence shown here is derived from an EMBL/GenBank/DDBJ whole genome shotgun (WGS) entry which is preliminary data.</text>
</comment>
<dbReference type="PANTHER" id="PTHR21198">
    <property type="entry name" value="GLUTAMATE RACEMASE"/>
    <property type="match status" value="1"/>
</dbReference>
<dbReference type="EC" id="5.1.1.3" evidence="2 7"/>
<feature type="active site" description="Proton donor/acceptor" evidence="7">
    <location>
        <position position="188"/>
    </location>
</feature>
<comment type="pathway">
    <text evidence="7">Cell wall biogenesis; peptidoglycan biosynthesis.</text>
</comment>
<dbReference type="AlphaFoldDB" id="A0A2U2ATN0"/>
<dbReference type="NCBIfam" id="TIGR00067">
    <property type="entry name" value="glut_race"/>
    <property type="match status" value="1"/>
</dbReference>
<gene>
    <name evidence="7 8" type="primary">murI</name>
    <name evidence="8" type="ORF">DC077_01810</name>
    <name evidence="9" type="ORF">DC078_02565</name>
</gene>
<keyword evidence="6 7" id="KW-0961">Cell wall biogenesis/degradation</keyword>
<evidence type="ECO:0000256" key="6">
    <source>
        <dbReference type="ARBA" id="ARBA00023316"/>
    </source>
</evidence>
<dbReference type="GO" id="GO:0008360">
    <property type="term" value="P:regulation of cell shape"/>
    <property type="evidence" value="ECO:0007669"/>
    <property type="project" value="UniProtKB-KW"/>
</dbReference>
<dbReference type="PANTHER" id="PTHR21198:SF2">
    <property type="entry name" value="GLUTAMATE RACEMASE"/>
    <property type="match status" value="1"/>
</dbReference>
<evidence type="ECO:0000256" key="7">
    <source>
        <dbReference type="HAMAP-Rule" id="MF_00258"/>
    </source>
</evidence>
<feature type="binding site" evidence="7">
    <location>
        <begin position="46"/>
        <end position="47"/>
    </location>
    <ligand>
        <name>substrate</name>
    </ligand>
</feature>
<evidence type="ECO:0000256" key="5">
    <source>
        <dbReference type="ARBA" id="ARBA00023235"/>
    </source>
</evidence>
<dbReference type="GO" id="GO:0009252">
    <property type="term" value="P:peptidoglycan biosynthetic process"/>
    <property type="evidence" value="ECO:0007669"/>
    <property type="project" value="UniProtKB-UniRule"/>
</dbReference>
<feature type="active site" description="Proton donor/acceptor" evidence="7">
    <location>
        <position position="77"/>
    </location>
</feature>
<dbReference type="InterPro" id="IPR004391">
    <property type="entry name" value="Glu_race"/>
</dbReference>
<evidence type="ECO:0000256" key="4">
    <source>
        <dbReference type="ARBA" id="ARBA00022984"/>
    </source>
</evidence>
<protein>
    <recommendedName>
        <fullName evidence="2 7">Glutamate racemase</fullName>
        <ecNumber evidence="2 7">5.1.1.3</ecNumber>
    </recommendedName>
</protein>
<evidence type="ECO:0000256" key="2">
    <source>
        <dbReference type="ARBA" id="ARBA00013090"/>
    </source>
</evidence>
<keyword evidence="5 7" id="KW-0413">Isomerase</keyword>
<evidence type="ECO:0000313" key="8">
    <source>
        <dbReference type="EMBL" id="PWD88036.1"/>
    </source>
</evidence>
<comment type="function">
    <text evidence="7">Provides the (R)-glutamate required for cell wall biosynthesis.</text>
</comment>
<accession>A0A2U2ATN0</accession>
<dbReference type="InterPro" id="IPR015942">
    <property type="entry name" value="Asp/Glu/hydantoin_racemase"/>
</dbReference>
<comment type="catalytic activity">
    <reaction evidence="1 7">
        <text>L-glutamate = D-glutamate</text>
        <dbReference type="Rhea" id="RHEA:12813"/>
        <dbReference type="ChEBI" id="CHEBI:29985"/>
        <dbReference type="ChEBI" id="CHEBI:29986"/>
        <dbReference type="EC" id="5.1.1.3"/>
    </reaction>
</comment>
<dbReference type="UniPathway" id="UPA00219"/>
<evidence type="ECO:0000256" key="3">
    <source>
        <dbReference type="ARBA" id="ARBA00022960"/>
    </source>
</evidence>
<evidence type="ECO:0000256" key="1">
    <source>
        <dbReference type="ARBA" id="ARBA00001602"/>
    </source>
</evidence>
<dbReference type="InterPro" id="IPR001920">
    <property type="entry name" value="Asp/Glu_race"/>
</dbReference>
<sequence length="279" mass="30641">MRLDVIRIGLIDSGIGGFSILNAFLAAKPLNQTQFIYIADSGHLPYGLKSDHYIHERMERLTAELLARKIDALVIACNTATAVSAEKLREKYPDLIIIGIEPAIKLAAQATKSGHIAVAATRSTLNSERLENLAARFAADQKLHKIVGSEWVDLVEAQKLTLEQNREILSKTLSPLFQYPIDQLVLGCTHFPFLMPALEAILPKEITIIDPANAIVQECYSRLSAHQPHLVALASSDTLKGVAQKSVLLLTTGEITEFQRQLSLLQNDGITTEIAKIDT</sequence>
<keyword evidence="4 7" id="KW-0573">Peptidoglycan synthesis</keyword>
<dbReference type="Proteomes" id="UP000245217">
    <property type="component" value="Unassembled WGS sequence"/>
</dbReference>
<reference evidence="10 11" key="2">
    <citation type="submission" date="2018-05" db="EMBL/GenBank/DDBJ databases">
        <title>Ignatzschineria dubaiensis sp. nov., isolated from necrotic foot tissues of dromedaries (Camelus dromedarius) and associated maggots in Dubai, United Arab Emirates.</title>
        <authorList>
            <person name="Tsang C.C."/>
            <person name="Tang J.Y.M."/>
            <person name="Fong J.Y.H."/>
            <person name="Kinne J."/>
            <person name="Lee H.H."/>
            <person name="Joseph M."/>
            <person name="Jose S."/>
            <person name="Schuster R.K."/>
            <person name="Tang Y."/>
            <person name="Sivakumar S."/>
            <person name="Chen J.H.K."/>
            <person name="Teng J.L.L."/>
            <person name="Lau S.K.P."/>
            <person name="Wernery U."/>
            <person name="Woo P.C.Y."/>
        </authorList>
    </citation>
    <scope>NUCLEOTIDE SEQUENCE [LARGE SCALE GENOMIC DNA]</scope>
    <source>
        <strain evidence="10">UAE-HKU57</strain>
        <strain evidence="11">UAE-HKU58</strain>
    </source>
</reference>
<feature type="binding site" evidence="7">
    <location>
        <begin position="12"/>
        <end position="13"/>
    </location>
    <ligand>
        <name>substrate</name>
    </ligand>
</feature>
<evidence type="ECO:0000313" key="9">
    <source>
        <dbReference type="EMBL" id="PWD93730.1"/>
    </source>
</evidence>